<evidence type="ECO:0000313" key="8">
    <source>
        <dbReference type="EMBL" id="KCZ95500.1"/>
    </source>
</evidence>
<keyword evidence="9" id="KW-1185">Reference proteome</keyword>
<feature type="transmembrane region" description="Helical" evidence="7">
    <location>
        <begin position="127"/>
        <end position="151"/>
    </location>
</feature>
<keyword evidence="3" id="KW-0813">Transport</keyword>
<feature type="transmembrane region" description="Helical" evidence="7">
    <location>
        <begin position="102"/>
        <end position="121"/>
    </location>
</feature>
<dbReference type="Pfam" id="PF07690">
    <property type="entry name" value="MFS_1"/>
    <property type="match status" value="1"/>
</dbReference>
<evidence type="ECO:0000256" key="6">
    <source>
        <dbReference type="ARBA" id="ARBA00023136"/>
    </source>
</evidence>
<reference evidence="8 9" key="1">
    <citation type="submission" date="2013-04" db="EMBL/GenBank/DDBJ databases">
        <title>Hyphomonas hirschiana VP5 Genome Sequencing.</title>
        <authorList>
            <person name="Lai Q."/>
            <person name="Shao Z."/>
        </authorList>
    </citation>
    <scope>NUCLEOTIDE SEQUENCE [LARGE SCALE GENOMIC DNA]</scope>
    <source>
        <strain evidence="8 9">VP5</strain>
    </source>
</reference>
<gene>
    <name evidence="8" type="ORF">HHI_05070</name>
</gene>
<feature type="transmembrane region" description="Helical" evidence="7">
    <location>
        <begin position="30"/>
        <end position="54"/>
    </location>
</feature>
<dbReference type="PATRIC" id="fig|1280951.3.peg.1026"/>
<feature type="transmembrane region" description="Helical" evidence="7">
    <location>
        <begin position="415"/>
        <end position="436"/>
    </location>
</feature>
<dbReference type="AlphaFoldDB" id="A0A059FXS1"/>
<evidence type="ECO:0000256" key="2">
    <source>
        <dbReference type="ARBA" id="ARBA00008335"/>
    </source>
</evidence>
<dbReference type="PANTHER" id="PTHR12778">
    <property type="entry name" value="SOLUTE CARRIER FAMILY 33 ACETYL-COA TRANSPORTER -RELATED"/>
    <property type="match status" value="1"/>
</dbReference>
<feature type="transmembrane region" description="Helical" evidence="7">
    <location>
        <begin position="314"/>
        <end position="336"/>
    </location>
</feature>
<feature type="transmembrane region" description="Helical" evidence="7">
    <location>
        <begin position="190"/>
        <end position="213"/>
    </location>
</feature>
<dbReference type="GO" id="GO:0016020">
    <property type="term" value="C:membrane"/>
    <property type="evidence" value="ECO:0007669"/>
    <property type="project" value="UniProtKB-SubCell"/>
</dbReference>
<feature type="transmembrane region" description="Helical" evidence="7">
    <location>
        <begin position="379"/>
        <end position="403"/>
    </location>
</feature>
<comment type="caution">
    <text evidence="8">The sequence shown here is derived from an EMBL/GenBank/DDBJ whole genome shotgun (WGS) entry which is preliminary data.</text>
</comment>
<sequence length="449" mass="47016">MADIVTGQDEPVQPKAGLREVLVSLRQPKVAIAMVFGIATGMPPVMVGVTLGYWMREEGVALTAIGFMGWVGIFIATKFLWAPFVDWIRLPIIGKRLGHRRSWMLLGQIFVTVGILGMAFTGPSAGLAVFAGFAMLTSFAAATQDIAVDAWRIESALDEEQDLMASAYILGLRSGYFFGNVPILAASGIIGWQAAYAFASLGGLAGLSALLLAREPQKPRDFAPLTGIGSVGSALIRPLKVFWQDHGTGLFIFLPLVALFFLPDSLIVPMVGPLYIDLGFSTGEIAGMRTVIGFPATLGGVVAAGLIGMRLGTLTAMAIGVTLAGLSNLGFCMLALSGGSKLVWAAVTVVEGFSGGLAMAAIVAWASRLTNPIATAAQFALLSSLMSFLGGFLGGFAGLGVVALQGVTGSSMGGFAAYFSLSPFAIIPPLILIWMVRQRMKRMENAALP</sequence>
<dbReference type="InterPro" id="IPR036259">
    <property type="entry name" value="MFS_trans_sf"/>
</dbReference>
<feature type="transmembrane region" description="Helical" evidence="7">
    <location>
        <begin position="288"/>
        <end position="307"/>
    </location>
</feature>
<evidence type="ECO:0000256" key="1">
    <source>
        <dbReference type="ARBA" id="ARBA00004141"/>
    </source>
</evidence>
<comment type="similarity">
    <text evidence="2">Belongs to the major facilitator superfamily.</text>
</comment>
<keyword evidence="6 7" id="KW-0472">Membrane</keyword>
<proteinExistence type="inferred from homology"/>
<evidence type="ECO:0000256" key="7">
    <source>
        <dbReference type="SAM" id="Phobius"/>
    </source>
</evidence>
<dbReference type="OrthoDB" id="9787815at2"/>
<dbReference type="PANTHER" id="PTHR12778:SF10">
    <property type="entry name" value="MAJOR FACILITATOR SUPERFAMILY DOMAIN-CONTAINING PROTEIN 3"/>
    <property type="match status" value="1"/>
</dbReference>
<feature type="transmembrane region" description="Helical" evidence="7">
    <location>
        <begin position="342"/>
        <end position="367"/>
    </location>
</feature>
<evidence type="ECO:0000256" key="5">
    <source>
        <dbReference type="ARBA" id="ARBA00022989"/>
    </source>
</evidence>
<name>A0A059FXS1_9PROT</name>
<dbReference type="EMBL" id="ARYI01000003">
    <property type="protein sequence ID" value="KCZ95500.1"/>
    <property type="molecule type" value="Genomic_DNA"/>
</dbReference>
<keyword evidence="4 7" id="KW-0812">Transmembrane</keyword>
<dbReference type="SUPFAM" id="SSF103473">
    <property type="entry name" value="MFS general substrate transporter"/>
    <property type="match status" value="1"/>
</dbReference>
<evidence type="ECO:0000313" key="9">
    <source>
        <dbReference type="Proteomes" id="UP000025061"/>
    </source>
</evidence>
<comment type="subcellular location">
    <subcellularLocation>
        <location evidence="1">Membrane</location>
        <topology evidence="1">Multi-pass membrane protein</topology>
    </subcellularLocation>
</comment>
<feature type="transmembrane region" description="Helical" evidence="7">
    <location>
        <begin position="163"/>
        <end position="184"/>
    </location>
</feature>
<feature type="transmembrane region" description="Helical" evidence="7">
    <location>
        <begin position="250"/>
        <end position="276"/>
    </location>
</feature>
<feature type="transmembrane region" description="Helical" evidence="7">
    <location>
        <begin position="60"/>
        <end position="81"/>
    </location>
</feature>
<evidence type="ECO:0000256" key="3">
    <source>
        <dbReference type="ARBA" id="ARBA00022448"/>
    </source>
</evidence>
<dbReference type="InterPro" id="IPR004752">
    <property type="entry name" value="AmpG_permease/AT-1"/>
</dbReference>
<evidence type="ECO:0000256" key="4">
    <source>
        <dbReference type="ARBA" id="ARBA00022692"/>
    </source>
</evidence>
<keyword evidence="5 7" id="KW-1133">Transmembrane helix</keyword>
<dbReference type="RefSeq" id="WP_011645367.1">
    <property type="nucleotide sequence ID" value="NZ_ARYI01000003.1"/>
</dbReference>
<dbReference type="InterPro" id="IPR011701">
    <property type="entry name" value="MFS"/>
</dbReference>
<dbReference type="GO" id="GO:0022857">
    <property type="term" value="F:transmembrane transporter activity"/>
    <property type="evidence" value="ECO:0007669"/>
    <property type="project" value="InterPro"/>
</dbReference>
<protein>
    <submittedName>
        <fullName evidence="8">Peptide-acetyl-coenzyme A transporter (PAT) family protein</fullName>
    </submittedName>
</protein>
<dbReference type="Gene3D" id="1.20.1250.20">
    <property type="entry name" value="MFS general substrate transporter like domains"/>
    <property type="match status" value="1"/>
</dbReference>
<organism evidence="8 9">
    <name type="scientific">Hyphomonas hirschiana VP5</name>
    <dbReference type="NCBI Taxonomy" id="1280951"/>
    <lineage>
        <taxon>Bacteria</taxon>
        <taxon>Pseudomonadati</taxon>
        <taxon>Pseudomonadota</taxon>
        <taxon>Alphaproteobacteria</taxon>
        <taxon>Hyphomonadales</taxon>
        <taxon>Hyphomonadaceae</taxon>
        <taxon>Hyphomonas</taxon>
    </lineage>
</organism>
<accession>A0A059FXS1</accession>
<dbReference type="Proteomes" id="UP000025061">
    <property type="component" value="Unassembled WGS sequence"/>
</dbReference>